<organism evidence="2 3">
    <name type="scientific">Brachionus plicatilis</name>
    <name type="common">Marine rotifer</name>
    <name type="synonym">Brachionus muelleri</name>
    <dbReference type="NCBI Taxonomy" id="10195"/>
    <lineage>
        <taxon>Eukaryota</taxon>
        <taxon>Metazoa</taxon>
        <taxon>Spiralia</taxon>
        <taxon>Gnathifera</taxon>
        <taxon>Rotifera</taxon>
        <taxon>Eurotatoria</taxon>
        <taxon>Monogononta</taxon>
        <taxon>Pseudotrocha</taxon>
        <taxon>Ploima</taxon>
        <taxon>Brachionidae</taxon>
        <taxon>Brachionus</taxon>
    </lineage>
</organism>
<reference evidence="2 3" key="1">
    <citation type="journal article" date="2018" name="Sci. Rep.">
        <title>Genomic signatures of local adaptation to the degree of environmental predictability in rotifers.</title>
        <authorList>
            <person name="Franch-Gras L."/>
            <person name="Hahn C."/>
            <person name="Garcia-Roger E.M."/>
            <person name="Carmona M.J."/>
            <person name="Serra M."/>
            <person name="Gomez A."/>
        </authorList>
    </citation>
    <scope>NUCLEOTIDE SEQUENCE [LARGE SCALE GENOMIC DNA]</scope>
    <source>
        <strain evidence="2">HYR1</strain>
    </source>
</reference>
<dbReference type="Proteomes" id="UP000276133">
    <property type="component" value="Unassembled WGS sequence"/>
</dbReference>
<accession>A0A3M7T0B5</accession>
<dbReference type="AlphaFoldDB" id="A0A3M7T0B5"/>
<evidence type="ECO:0000256" key="1">
    <source>
        <dbReference type="SAM" id="SignalP"/>
    </source>
</evidence>
<evidence type="ECO:0000313" key="2">
    <source>
        <dbReference type="EMBL" id="RNA41442.1"/>
    </source>
</evidence>
<name>A0A3M7T0B5_BRAPC</name>
<gene>
    <name evidence="2" type="ORF">BpHYR1_048137</name>
</gene>
<sequence>MFFTFFLSLGASFKALMTKEDADGTTEILACLFWMVNLTVIRRPFQSPVFLAISSEIFFGARPNGPILGARAAVAAPSPPVTLKIFFVGSVELQIDLGKYSLYFLLLTFSKGINFFIGDKNT</sequence>
<feature type="signal peptide" evidence="1">
    <location>
        <begin position="1"/>
        <end position="18"/>
    </location>
</feature>
<proteinExistence type="predicted"/>
<evidence type="ECO:0000313" key="3">
    <source>
        <dbReference type="Proteomes" id="UP000276133"/>
    </source>
</evidence>
<protein>
    <submittedName>
        <fullName evidence="2">60S ribosomal L12</fullName>
    </submittedName>
</protein>
<feature type="chain" id="PRO_5018132552" evidence="1">
    <location>
        <begin position="19"/>
        <end position="122"/>
    </location>
</feature>
<dbReference type="EMBL" id="REGN01000502">
    <property type="protein sequence ID" value="RNA41442.1"/>
    <property type="molecule type" value="Genomic_DNA"/>
</dbReference>
<keyword evidence="1" id="KW-0732">Signal</keyword>
<comment type="caution">
    <text evidence="2">The sequence shown here is derived from an EMBL/GenBank/DDBJ whole genome shotgun (WGS) entry which is preliminary data.</text>
</comment>
<dbReference type="OrthoDB" id="277542at2759"/>
<keyword evidence="3" id="KW-1185">Reference proteome</keyword>